<keyword evidence="2" id="KW-1185">Reference proteome</keyword>
<feature type="region of interest" description="Disordered" evidence="1">
    <location>
        <begin position="151"/>
        <end position="173"/>
    </location>
</feature>
<dbReference type="OrthoDB" id="10645178at2759"/>
<feature type="region of interest" description="Disordered" evidence="1">
    <location>
        <begin position="1"/>
        <end position="37"/>
    </location>
</feature>
<feature type="compositionally biased region" description="Low complexity" evidence="1">
    <location>
        <begin position="17"/>
        <end position="37"/>
    </location>
</feature>
<dbReference type="KEGG" id="hai:109374077"/>
<evidence type="ECO:0000313" key="2">
    <source>
        <dbReference type="Proteomes" id="UP000694851"/>
    </source>
</evidence>
<evidence type="ECO:0000313" key="3">
    <source>
        <dbReference type="RefSeq" id="XP_019483920.1"/>
    </source>
</evidence>
<dbReference type="RefSeq" id="XP_019483920.1">
    <property type="nucleotide sequence ID" value="XM_019628375.1"/>
</dbReference>
<feature type="compositionally biased region" description="Basic and acidic residues" evidence="1">
    <location>
        <begin position="67"/>
        <end position="79"/>
    </location>
</feature>
<sequence length="208" mass="20753">MQPAASGTRGAGHRQPADAAAAPAIAAPAAPAAAAAARASRAGYINTRFHTPELTSAGPAQPCAGGGREHRAGGLREPGRPGGGAGGGVSQSHAPCPTWGADATLPEAYGGAALDGPPPSSPTPLASISVVSPVSPPVPLTPPASRVLPGSVRNCSWRSRGTPKPANGKRRYPEIGTVDGKMGKVRHREVKLQVGSQRICCCSGGFEL</sequence>
<feature type="compositionally biased region" description="Gly residues" evidence="1">
    <location>
        <begin position="80"/>
        <end position="89"/>
    </location>
</feature>
<proteinExistence type="predicted"/>
<protein>
    <submittedName>
        <fullName evidence="3">Uncharacterized protein LOC109374077</fullName>
    </submittedName>
</protein>
<evidence type="ECO:0000256" key="1">
    <source>
        <dbReference type="SAM" id="MobiDB-lite"/>
    </source>
</evidence>
<dbReference type="Proteomes" id="UP000694851">
    <property type="component" value="Unplaced"/>
</dbReference>
<gene>
    <name evidence="3" type="primary">LOC109374077</name>
</gene>
<name>A0A8B7Q5C4_HIPAR</name>
<dbReference type="GeneID" id="109374077"/>
<accession>A0A8B7Q5C4</accession>
<dbReference type="AlphaFoldDB" id="A0A8B7Q5C4"/>
<organism evidence="2 3">
    <name type="scientific">Hipposideros armiger</name>
    <name type="common">Great Himalayan leaf-nosed bat</name>
    <dbReference type="NCBI Taxonomy" id="186990"/>
    <lineage>
        <taxon>Eukaryota</taxon>
        <taxon>Metazoa</taxon>
        <taxon>Chordata</taxon>
        <taxon>Craniata</taxon>
        <taxon>Vertebrata</taxon>
        <taxon>Euteleostomi</taxon>
        <taxon>Mammalia</taxon>
        <taxon>Eutheria</taxon>
        <taxon>Laurasiatheria</taxon>
        <taxon>Chiroptera</taxon>
        <taxon>Yinpterochiroptera</taxon>
        <taxon>Rhinolophoidea</taxon>
        <taxon>Hipposideridae</taxon>
        <taxon>Hipposideros</taxon>
    </lineage>
</organism>
<feature type="region of interest" description="Disordered" evidence="1">
    <location>
        <begin position="51"/>
        <end position="102"/>
    </location>
</feature>
<reference evidence="3" key="1">
    <citation type="submission" date="2025-08" db="UniProtKB">
        <authorList>
            <consortium name="RefSeq"/>
        </authorList>
    </citation>
    <scope>IDENTIFICATION</scope>
    <source>
        <tissue evidence="3">Muscle</tissue>
    </source>
</reference>